<dbReference type="InterPro" id="IPR016084">
    <property type="entry name" value="Haem_Oase-like_multi-hlx"/>
</dbReference>
<dbReference type="GO" id="GO:0008902">
    <property type="term" value="F:hydroxymethylpyrimidine kinase activity"/>
    <property type="evidence" value="ECO:0007669"/>
    <property type="project" value="UniProtKB-EC"/>
</dbReference>
<dbReference type="Pfam" id="PF08543">
    <property type="entry name" value="Phos_pyr_kin"/>
    <property type="match status" value="1"/>
</dbReference>
<dbReference type="Pfam" id="PF03070">
    <property type="entry name" value="TENA_THI-4"/>
    <property type="match status" value="1"/>
</dbReference>
<evidence type="ECO:0000256" key="1">
    <source>
        <dbReference type="ARBA" id="ARBA00000151"/>
    </source>
</evidence>
<dbReference type="PANTHER" id="PTHR20858:SF17">
    <property type="entry name" value="HYDROXYMETHYLPYRIMIDINE_PHOSPHOMETHYLPYRIMIDINE KINASE THI20-RELATED"/>
    <property type="match status" value="1"/>
</dbReference>
<dbReference type="AlphaFoldDB" id="A0A7R7DQI0"/>
<evidence type="ECO:0000256" key="3">
    <source>
        <dbReference type="ARBA" id="ARBA00003848"/>
    </source>
</evidence>
<feature type="domain" description="Thiaminase-2/PQQC" evidence="10">
    <location>
        <begin position="304"/>
        <end position="486"/>
    </location>
</feature>
<evidence type="ECO:0000313" key="12">
    <source>
        <dbReference type="EMBL" id="BCJ35672.1"/>
    </source>
</evidence>
<proteinExistence type="predicted"/>
<dbReference type="NCBIfam" id="TIGR00097">
    <property type="entry name" value="HMP-P_kinase"/>
    <property type="match status" value="1"/>
</dbReference>
<dbReference type="RefSeq" id="WP_203962161.1">
    <property type="nucleotide sequence ID" value="NZ_AP023355.1"/>
</dbReference>
<gene>
    <name evidence="12" type="ORF">Athai_31750</name>
</gene>
<dbReference type="Gene3D" id="1.20.910.10">
    <property type="entry name" value="Heme oxygenase-like"/>
    <property type="match status" value="1"/>
</dbReference>
<dbReference type="NCBIfam" id="NF011301">
    <property type="entry name" value="PRK14713.1"/>
    <property type="match status" value="1"/>
</dbReference>
<comment type="catalytic activity">
    <reaction evidence="1">
        <text>4-amino-5-hydroxymethyl-2-methylpyrimidine + ATP = 4-amino-2-methyl-5-(phosphooxymethyl)pyrimidine + ADP + H(+)</text>
        <dbReference type="Rhea" id="RHEA:23096"/>
        <dbReference type="ChEBI" id="CHEBI:15378"/>
        <dbReference type="ChEBI" id="CHEBI:16892"/>
        <dbReference type="ChEBI" id="CHEBI:30616"/>
        <dbReference type="ChEBI" id="CHEBI:58354"/>
        <dbReference type="ChEBI" id="CHEBI:456216"/>
        <dbReference type="EC" id="2.7.1.49"/>
    </reaction>
</comment>
<dbReference type="Proteomes" id="UP000611640">
    <property type="component" value="Chromosome"/>
</dbReference>
<dbReference type="InterPro" id="IPR004399">
    <property type="entry name" value="HMP/HMP-P_kinase_dom"/>
</dbReference>
<dbReference type="GO" id="GO:0005524">
    <property type="term" value="F:ATP binding"/>
    <property type="evidence" value="ECO:0007669"/>
    <property type="project" value="UniProtKB-KW"/>
</dbReference>
<evidence type="ECO:0000256" key="6">
    <source>
        <dbReference type="ARBA" id="ARBA00022741"/>
    </source>
</evidence>
<dbReference type="InterPro" id="IPR004305">
    <property type="entry name" value="Thiaminase-2/PQQC"/>
</dbReference>
<dbReference type="InterPro" id="IPR013749">
    <property type="entry name" value="PM/HMP-P_kinase-1"/>
</dbReference>
<dbReference type="UniPathway" id="UPA00060">
    <property type="reaction ID" value="UER00138"/>
</dbReference>
<reference evidence="12 13" key="1">
    <citation type="submission" date="2020-08" db="EMBL/GenBank/DDBJ databases">
        <title>Whole genome shotgun sequence of Actinocatenispora thailandica NBRC 105041.</title>
        <authorList>
            <person name="Komaki H."/>
            <person name="Tamura T."/>
        </authorList>
    </citation>
    <scope>NUCLEOTIDE SEQUENCE [LARGE SCALE GENOMIC DNA]</scope>
    <source>
        <strain evidence="12 13">NBRC 105041</strain>
    </source>
</reference>
<dbReference type="GO" id="GO:0008972">
    <property type="term" value="F:phosphomethylpyrimidine kinase activity"/>
    <property type="evidence" value="ECO:0007669"/>
    <property type="project" value="UniProtKB-EC"/>
</dbReference>
<keyword evidence="6" id="KW-0547">Nucleotide-binding</keyword>
<evidence type="ECO:0000259" key="10">
    <source>
        <dbReference type="Pfam" id="PF03070"/>
    </source>
</evidence>
<evidence type="ECO:0000259" key="11">
    <source>
        <dbReference type="Pfam" id="PF08543"/>
    </source>
</evidence>
<evidence type="ECO:0000256" key="4">
    <source>
        <dbReference type="ARBA" id="ARBA00004769"/>
    </source>
</evidence>
<evidence type="ECO:0000256" key="7">
    <source>
        <dbReference type="ARBA" id="ARBA00022777"/>
    </source>
</evidence>
<protein>
    <recommendedName>
        <fullName evidence="14">Hydroxymethylpyrimidine kinase</fullName>
    </recommendedName>
</protein>
<sequence>MIPRVLSIAGTDPTGGAGIQADLKSIAATGGYGMAVVTALVAQNTRGVRGVHVPPRGFLAEQLAAVSDDVEIDAVKIGMLADGAAIEAVSHWLRSCRPPVVVLDPVMVATSGDRLLDAGAERALRGLIGQADLVTPNIPELAVLAGSAPATDWGGATTQALDVSRRFGVLVLAKGGHLPGGTVRDALVDAAGRLAGGRTIVEFRGERVDTRNTHGTGCSLSSAVATLRVRHGDWVPAVGSAREWLAESIAAGADLRVGGGNGPVHHFAGLWSRGGLHTRPVPAQLAGRWWHQVADVRRDIESLPFVRGLADGSLDRAAFDWYLAQDACYLRDYSRALASASMLATGPTEQRFWAECARGALAERERLHRAVLGGLGQPPVAPSTARYVDHLLAAAARGDYRVLVAALLPCFWIYQDLGSRLARRGGPDHPYRAWLDAYGDDEFAAQNERAIDLVTTAAATADEPTRDRMWHAFRVSCQHEVAFFTAPLAASRPTG</sequence>
<dbReference type="GO" id="GO:0005829">
    <property type="term" value="C:cytosol"/>
    <property type="evidence" value="ECO:0007669"/>
    <property type="project" value="TreeGrafter"/>
</dbReference>
<evidence type="ECO:0000256" key="5">
    <source>
        <dbReference type="ARBA" id="ARBA00022679"/>
    </source>
</evidence>
<dbReference type="Gene3D" id="3.40.1190.20">
    <property type="match status" value="1"/>
</dbReference>
<dbReference type="GO" id="GO:0009229">
    <property type="term" value="P:thiamine diphosphate biosynthetic process"/>
    <property type="evidence" value="ECO:0007669"/>
    <property type="project" value="UniProtKB-UniPathway"/>
</dbReference>
<keyword evidence="9" id="KW-0784">Thiamine biosynthesis</keyword>
<comment type="function">
    <text evidence="3">Catalyzes the phosphorylation of hydroxymethylpyrimidine phosphate (HMP-P) to HMP-PP, and of HMP to HMP-P.</text>
</comment>
<dbReference type="PANTHER" id="PTHR20858">
    <property type="entry name" value="PHOSPHOMETHYLPYRIMIDINE KINASE"/>
    <property type="match status" value="1"/>
</dbReference>
<evidence type="ECO:0008006" key="14">
    <source>
        <dbReference type="Google" id="ProtNLM"/>
    </source>
</evidence>
<dbReference type="KEGG" id="atl:Athai_31750"/>
<organism evidence="12 13">
    <name type="scientific">Actinocatenispora thailandica</name>
    <dbReference type="NCBI Taxonomy" id="227318"/>
    <lineage>
        <taxon>Bacteria</taxon>
        <taxon>Bacillati</taxon>
        <taxon>Actinomycetota</taxon>
        <taxon>Actinomycetes</taxon>
        <taxon>Micromonosporales</taxon>
        <taxon>Micromonosporaceae</taxon>
        <taxon>Actinocatenispora</taxon>
    </lineage>
</organism>
<keyword evidence="13" id="KW-1185">Reference proteome</keyword>
<accession>A0A7R7DQI0</accession>
<comment type="catalytic activity">
    <reaction evidence="2">
        <text>4-amino-2-methyl-5-(phosphooxymethyl)pyrimidine + ATP = 4-amino-2-methyl-5-(diphosphooxymethyl)pyrimidine + ADP</text>
        <dbReference type="Rhea" id="RHEA:19893"/>
        <dbReference type="ChEBI" id="CHEBI:30616"/>
        <dbReference type="ChEBI" id="CHEBI:57841"/>
        <dbReference type="ChEBI" id="CHEBI:58354"/>
        <dbReference type="ChEBI" id="CHEBI:456216"/>
        <dbReference type="EC" id="2.7.4.7"/>
    </reaction>
</comment>
<keyword evidence="8" id="KW-0067">ATP-binding</keyword>
<comment type="pathway">
    <text evidence="4">Cofactor biosynthesis; thiamine diphosphate biosynthesis; 4-amino-2-methyl-5-diphosphomethylpyrimidine from 5-amino-1-(5-phospho-D-ribosyl)imidazole: step 3/3.</text>
</comment>
<evidence type="ECO:0000256" key="2">
    <source>
        <dbReference type="ARBA" id="ARBA00000565"/>
    </source>
</evidence>
<dbReference type="CDD" id="cd19365">
    <property type="entry name" value="TenA_C-like"/>
    <property type="match status" value="1"/>
</dbReference>
<evidence type="ECO:0000256" key="8">
    <source>
        <dbReference type="ARBA" id="ARBA00022840"/>
    </source>
</evidence>
<dbReference type="InterPro" id="IPR029056">
    <property type="entry name" value="Ribokinase-like"/>
</dbReference>
<dbReference type="FunFam" id="3.40.1190.20:FF:000003">
    <property type="entry name" value="Phosphomethylpyrimidine kinase ThiD"/>
    <property type="match status" value="1"/>
</dbReference>
<dbReference type="SUPFAM" id="SSF48613">
    <property type="entry name" value="Heme oxygenase-like"/>
    <property type="match status" value="1"/>
</dbReference>
<feature type="domain" description="Pyridoxamine kinase/Phosphomethylpyrimidine kinase" evidence="11">
    <location>
        <begin position="12"/>
        <end position="265"/>
    </location>
</feature>
<evidence type="ECO:0000256" key="9">
    <source>
        <dbReference type="ARBA" id="ARBA00022977"/>
    </source>
</evidence>
<keyword evidence="7" id="KW-0418">Kinase</keyword>
<keyword evidence="5" id="KW-0808">Transferase</keyword>
<name>A0A7R7DQI0_9ACTN</name>
<dbReference type="SUPFAM" id="SSF53613">
    <property type="entry name" value="Ribokinase-like"/>
    <property type="match status" value="1"/>
</dbReference>
<evidence type="ECO:0000313" key="13">
    <source>
        <dbReference type="Proteomes" id="UP000611640"/>
    </source>
</evidence>
<dbReference type="GO" id="GO:0009228">
    <property type="term" value="P:thiamine biosynthetic process"/>
    <property type="evidence" value="ECO:0007669"/>
    <property type="project" value="UniProtKB-KW"/>
</dbReference>
<dbReference type="EMBL" id="AP023355">
    <property type="protein sequence ID" value="BCJ35672.1"/>
    <property type="molecule type" value="Genomic_DNA"/>
</dbReference>
<dbReference type="CDD" id="cd01169">
    <property type="entry name" value="HMPP_kinase"/>
    <property type="match status" value="1"/>
</dbReference>